<evidence type="ECO:0000256" key="10">
    <source>
        <dbReference type="SAM" id="MobiDB-lite"/>
    </source>
</evidence>
<evidence type="ECO:0000259" key="12">
    <source>
        <dbReference type="Pfam" id="PF08345"/>
    </source>
</evidence>
<evidence type="ECO:0000256" key="3">
    <source>
        <dbReference type="ARBA" id="ARBA00007971"/>
    </source>
</evidence>
<dbReference type="PANTHER" id="PTHR30046:SF0">
    <property type="entry name" value="FLAGELLAR M-RING PROTEIN"/>
    <property type="match status" value="1"/>
</dbReference>
<keyword evidence="4" id="KW-1003">Cell membrane</keyword>
<dbReference type="PANTHER" id="PTHR30046">
    <property type="entry name" value="FLAGELLAR M-RING PROTEIN"/>
    <property type="match status" value="1"/>
</dbReference>
<sequence>MEALRNFANQLGPRRLLLMGGVALAILASLAAVAMSAGSSDRMGYLYTDLDPSAAQSIIEKLRAQNVPFSLSGDGTAILAPEDQLPELRMSMAGDQLGGKIGYEVLDEQQPFGISASREKLNETRAIEGELGRSISTLQNISNARVHIVMPERALFAPEARKASASVTVKTRGRLASGNVEAIRYLVASAVPELAPESISIVDHTGALLARAGEAGQAGAAQADERQIATEARFRSQIEALLEPIVGVGKVRAEVSAQIDRDQTREEAEIFDPDAQVIARQISVDSGDESQENTAEAQGATVGEQLPEAEGDIGGGDNPGRKSARNETSEDTTYQNSSRRTVKVSSPGRISRLSVAVMVDGGAKGVPQEQLQRLTRVVENSVGFDAERGDSVIVEAMAFAQPDELDGADEGLFSNLPVDQLFGIAKLLLIAAVGLVILRMLRPKPATGSGGPAASGDPIMLTPQPRGDGTQDGETTPALGGPQLEEEIALAQVEGSLKASALKRVGDAVNSSPNEAAAVIRQWLNG</sequence>
<reference evidence="14" key="1">
    <citation type="journal article" date="2019" name="Int. J. Syst. Evol. Microbiol.">
        <title>The Global Catalogue of Microorganisms (GCM) 10K type strain sequencing project: providing services to taxonomists for standard genome sequencing and annotation.</title>
        <authorList>
            <consortium name="The Broad Institute Genomics Platform"/>
            <consortium name="The Broad Institute Genome Sequencing Center for Infectious Disease"/>
            <person name="Wu L."/>
            <person name="Ma J."/>
        </authorList>
    </citation>
    <scope>NUCLEOTIDE SEQUENCE [LARGE SCALE GENOMIC DNA]</scope>
    <source>
        <strain evidence="14">CGMCC 1.12851</strain>
    </source>
</reference>
<dbReference type="Pfam" id="PF08345">
    <property type="entry name" value="YscJ_FliF_C"/>
    <property type="match status" value="1"/>
</dbReference>
<evidence type="ECO:0000256" key="8">
    <source>
        <dbReference type="ARBA" id="ARBA00023143"/>
    </source>
</evidence>
<feature type="region of interest" description="Disordered" evidence="10">
    <location>
        <begin position="284"/>
        <end position="347"/>
    </location>
</feature>
<evidence type="ECO:0000256" key="4">
    <source>
        <dbReference type="ARBA" id="ARBA00022475"/>
    </source>
</evidence>
<dbReference type="Gene3D" id="3.30.300.30">
    <property type="match status" value="1"/>
</dbReference>
<comment type="function">
    <text evidence="9">The M ring may be actively involved in energy transduction.</text>
</comment>
<dbReference type="InterPro" id="IPR043427">
    <property type="entry name" value="YscJ/FliF"/>
</dbReference>
<keyword evidence="5" id="KW-0812">Transmembrane</keyword>
<comment type="similarity">
    <text evidence="3 9">Belongs to the FliF family.</text>
</comment>
<evidence type="ECO:0000313" key="14">
    <source>
        <dbReference type="Proteomes" id="UP000614261"/>
    </source>
</evidence>
<accession>A0ABQ1JR82</accession>
<dbReference type="InterPro" id="IPR013556">
    <property type="entry name" value="Flag_M-ring_C"/>
</dbReference>
<evidence type="ECO:0000313" key="13">
    <source>
        <dbReference type="EMBL" id="GGB74346.1"/>
    </source>
</evidence>
<evidence type="ECO:0000256" key="7">
    <source>
        <dbReference type="ARBA" id="ARBA00023136"/>
    </source>
</evidence>
<protein>
    <recommendedName>
        <fullName evidence="9">Flagellar M-ring protein</fullName>
    </recommendedName>
</protein>
<evidence type="ECO:0000256" key="5">
    <source>
        <dbReference type="ARBA" id="ARBA00022692"/>
    </source>
</evidence>
<evidence type="ECO:0000256" key="6">
    <source>
        <dbReference type="ARBA" id="ARBA00022989"/>
    </source>
</evidence>
<keyword evidence="8 9" id="KW-0975">Bacterial flagellum</keyword>
<feature type="domain" description="Flagellar M-ring C-terminal" evidence="12">
    <location>
        <begin position="242"/>
        <end position="399"/>
    </location>
</feature>
<keyword evidence="6" id="KW-1133">Transmembrane helix</keyword>
<dbReference type="PRINTS" id="PR01009">
    <property type="entry name" value="FLGMRINGFLIF"/>
</dbReference>
<organism evidence="13 14">
    <name type="scientific">Blastomonas aquatica</name>
    <dbReference type="NCBI Taxonomy" id="1510276"/>
    <lineage>
        <taxon>Bacteria</taxon>
        <taxon>Pseudomonadati</taxon>
        <taxon>Pseudomonadota</taxon>
        <taxon>Alphaproteobacteria</taxon>
        <taxon>Sphingomonadales</taxon>
        <taxon>Sphingomonadaceae</taxon>
        <taxon>Blastomonas</taxon>
    </lineage>
</organism>
<feature type="domain" description="Flagellar M-ring N-terminal" evidence="11">
    <location>
        <begin position="41"/>
        <end position="210"/>
    </location>
</feature>
<keyword evidence="14" id="KW-1185">Reference proteome</keyword>
<gene>
    <name evidence="13" type="primary">fliF</name>
    <name evidence="13" type="ORF">GCM10010833_31940</name>
</gene>
<evidence type="ECO:0000256" key="2">
    <source>
        <dbReference type="ARBA" id="ARBA00004651"/>
    </source>
</evidence>
<dbReference type="PIRSF" id="PIRSF004862">
    <property type="entry name" value="FliF"/>
    <property type="match status" value="1"/>
</dbReference>
<evidence type="ECO:0000259" key="11">
    <source>
        <dbReference type="Pfam" id="PF01514"/>
    </source>
</evidence>
<proteinExistence type="inferred from homology"/>
<dbReference type="InterPro" id="IPR000067">
    <property type="entry name" value="FlgMring_FliF"/>
</dbReference>
<comment type="subcellular location">
    <subcellularLocation>
        <location evidence="1 9">Bacterial flagellum basal body</location>
    </subcellularLocation>
    <subcellularLocation>
        <location evidence="2">Cell membrane</location>
        <topology evidence="2">Multi-pass membrane protein</topology>
    </subcellularLocation>
</comment>
<evidence type="ECO:0000256" key="9">
    <source>
        <dbReference type="PIRNR" id="PIRNR004862"/>
    </source>
</evidence>
<keyword evidence="13" id="KW-0966">Cell projection</keyword>
<dbReference type="NCBIfam" id="TIGR00206">
    <property type="entry name" value="fliF"/>
    <property type="match status" value="1"/>
</dbReference>
<dbReference type="InterPro" id="IPR045851">
    <property type="entry name" value="AMP-bd_C_sf"/>
</dbReference>
<dbReference type="EMBL" id="BMGD01000006">
    <property type="protein sequence ID" value="GGB74346.1"/>
    <property type="molecule type" value="Genomic_DNA"/>
</dbReference>
<dbReference type="Proteomes" id="UP000614261">
    <property type="component" value="Unassembled WGS sequence"/>
</dbReference>
<keyword evidence="13" id="KW-0282">Flagellum</keyword>
<keyword evidence="7" id="KW-0472">Membrane</keyword>
<keyword evidence="13" id="KW-0969">Cilium</keyword>
<evidence type="ECO:0000256" key="1">
    <source>
        <dbReference type="ARBA" id="ARBA00004117"/>
    </source>
</evidence>
<name>A0ABQ1JR82_9SPHN</name>
<dbReference type="InterPro" id="IPR006182">
    <property type="entry name" value="FliF_N_dom"/>
</dbReference>
<feature type="region of interest" description="Disordered" evidence="10">
    <location>
        <begin position="446"/>
        <end position="480"/>
    </location>
</feature>
<comment type="caution">
    <text evidence="13">The sequence shown here is derived from an EMBL/GenBank/DDBJ whole genome shotgun (WGS) entry which is preliminary data.</text>
</comment>
<dbReference type="Pfam" id="PF01514">
    <property type="entry name" value="YscJ_FliF"/>
    <property type="match status" value="1"/>
</dbReference>